<accession>A0A543N7D3</accession>
<evidence type="ECO:0000313" key="3">
    <source>
        <dbReference type="EMBL" id="TQN27739.1"/>
    </source>
</evidence>
<feature type="transmembrane region" description="Helical" evidence="2">
    <location>
        <begin position="165"/>
        <end position="183"/>
    </location>
</feature>
<evidence type="ECO:0000256" key="2">
    <source>
        <dbReference type="SAM" id="Phobius"/>
    </source>
</evidence>
<feature type="transmembrane region" description="Helical" evidence="2">
    <location>
        <begin position="123"/>
        <end position="145"/>
    </location>
</feature>
<feature type="region of interest" description="Disordered" evidence="1">
    <location>
        <begin position="192"/>
        <end position="263"/>
    </location>
</feature>
<evidence type="ECO:0000256" key="1">
    <source>
        <dbReference type="SAM" id="MobiDB-lite"/>
    </source>
</evidence>
<dbReference type="EMBL" id="VFQC01000003">
    <property type="protein sequence ID" value="TQN27739.1"/>
    <property type="molecule type" value="Genomic_DNA"/>
</dbReference>
<dbReference type="Proteomes" id="UP000317422">
    <property type="component" value="Unassembled WGS sequence"/>
</dbReference>
<dbReference type="AlphaFoldDB" id="A0A543N7D3"/>
<sequence>MHPPRDDVSWFRKLVSPSGLAFVLLCLFLPFVGLSCEGGLGTLEIRVSGWDMVVNGEPSIAGTGMFDRNGGDTSGLPERVSEETGRDGAGVQPLMLAGVVAILAGVVAGTTLRSAFPRAMAGLAASVVAVLLIGVNEIVVLSTITDEIASDSEWLARDAEAGTRFGFWVTLGLLAAVVVDNVVELVLSKRRPRPATGAWPPPPGPGQPPQQQQQPPQPPPWGGQPPQPYPGPPPNQAPPPGPPQPPPNQGPGQYPPQQYPPSQ</sequence>
<protein>
    <submittedName>
        <fullName evidence="3">Uncharacterized protein</fullName>
    </submittedName>
</protein>
<keyword evidence="2" id="KW-1133">Transmembrane helix</keyword>
<proteinExistence type="predicted"/>
<reference evidence="3 4" key="1">
    <citation type="submission" date="2019-06" db="EMBL/GenBank/DDBJ databases">
        <title>Sequencing the genomes of 1000 actinobacteria strains.</title>
        <authorList>
            <person name="Klenk H.-P."/>
        </authorList>
    </citation>
    <scope>NUCLEOTIDE SEQUENCE [LARGE SCALE GENOMIC DNA]</scope>
    <source>
        <strain evidence="3 4">DSM 45015</strain>
    </source>
</reference>
<keyword evidence="2" id="KW-0812">Transmembrane</keyword>
<name>A0A543N7D3_9ACTN</name>
<dbReference type="OrthoDB" id="3436865at2"/>
<feature type="transmembrane region" description="Helical" evidence="2">
    <location>
        <begin position="94"/>
        <end position="116"/>
    </location>
</feature>
<feature type="compositionally biased region" description="Pro residues" evidence="1">
    <location>
        <begin position="215"/>
        <end position="263"/>
    </location>
</feature>
<keyword evidence="4" id="KW-1185">Reference proteome</keyword>
<feature type="compositionally biased region" description="Pro residues" evidence="1">
    <location>
        <begin position="199"/>
        <end position="208"/>
    </location>
</feature>
<dbReference type="RefSeq" id="WP_141926156.1">
    <property type="nucleotide sequence ID" value="NZ_VFQC01000003.1"/>
</dbReference>
<keyword evidence="2" id="KW-0472">Membrane</keyword>
<organism evidence="3 4">
    <name type="scientific">Haloactinospora alba</name>
    <dbReference type="NCBI Taxonomy" id="405555"/>
    <lineage>
        <taxon>Bacteria</taxon>
        <taxon>Bacillati</taxon>
        <taxon>Actinomycetota</taxon>
        <taxon>Actinomycetes</taxon>
        <taxon>Streptosporangiales</taxon>
        <taxon>Nocardiopsidaceae</taxon>
        <taxon>Haloactinospora</taxon>
    </lineage>
</organism>
<evidence type="ECO:0000313" key="4">
    <source>
        <dbReference type="Proteomes" id="UP000317422"/>
    </source>
</evidence>
<gene>
    <name evidence="3" type="ORF">FHX37_4468</name>
</gene>
<feature type="region of interest" description="Disordered" evidence="1">
    <location>
        <begin position="64"/>
        <end position="86"/>
    </location>
</feature>
<comment type="caution">
    <text evidence="3">The sequence shown here is derived from an EMBL/GenBank/DDBJ whole genome shotgun (WGS) entry which is preliminary data.</text>
</comment>